<sequence>MENIKYRFINLNSVSTEVHKKLIPLYLPFNVAYNLYLKAKHIGNTDDGWAHIVEVDNSYYHVTIDNGDIYMTEIEILEQ</sequence>
<dbReference type="Proteomes" id="UP000593985">
    <property type="component" value="Segment"/>
</dbReference>
<organism evidence="1 2">
    <name type="scientific">uncultured phage cr60_1</name>
    <dbReference type="NCBI Taxonomy" id="2772082"/>
    <lineage>
        <taxon>Viruses</taxon>
        <taxon>Duplodnaviria</taxon>
        <taxon>Heunggongvirae</taxon>
        <taxon>Uroviricota</taxon>
        <taxon>Caudoviricetes</taxon>
        <taxon>Crassvirales</taxon>
        <taxon>Suoliviridae</taxon>
        <taxon>Loutivirinae</taxon>
        <taxon>Buchavirus</taxon>
        <taxon>Buchavirus hominis</taxon>
    </lineage>
</organism>
<accession>A0A7M1RTA1</accession>
<dbReference type="KEGG" id="vg:65130843"/>
<keyword evidence="2" id="KW-1185">Reference proteome</keyword>
<proteinExistence type="predicted"/>
<name>A0A7M1RTA1_9CAUD</name>
<dbReference type="GeneID" id="65130843"/>
<dbReference type="RefSeq" id="YP_010112371.1">
    <property type="nucleotide sequence ID" value="NC_055891.1"/>
</dbReference>
<dbReference type="EMBL" id="MT774398">
    <property type="protein sequence ID" value="QOR56919.1"/>
    <property type="molecule type" value="Genomic_DNA"/>
</dbReference>
<evidence type="ECO:0000313" key="2">
    <source>
        <dbReference type="Proteomes" id="UP000593985"/>
    </source>
</evidence>
<reference evidence="1 2" key="1">
    <citation type="submission" date="2020-07" db="EMBL/GenBank/DDBJ databases">
        <title>Taxonomic proposal: Crassvirales, a new order of highly abundant and diverse bacterial viruses.</title>
        <authorList>
            <person name="Shkoporov A.N."/>
            <person name="Stockdale S.R."/>
            <person name="Guerin E."/>
            <person name="Ross R.P."/>
            <person name="Hill C."/>
        </authorList>
    </citation>
    <scope>NUCLEOTIDE SEQUENCE [LARGE SCALE GENOMIC DNA]</scope>
</reference>
<protein>
    <submittedName>
        <fullName evidence="1">Uncharacterized protein</fullName>
    </submittedName>
</protein>
<evidence type="ECO:0000313" key="1">
    <source>
        <dbReference type="EMBL" id="QOR56919.1"/>
    </source>
</evidence>